<evidence type="ECO:0000313" key="3">
    <source>
        <dbReference type="Proteomes" id="UP000298061"/>
    </source>
</evidence>
<keyword evidence="3" id="KW-1185">Reference proteome</keyword>
<proteinExistence type="predicted"/>
<dbReference type="EMBL" id="SFCI01000091">
    <property type="protein sequence ID" value="TFY82628.1"/>
    <property type="molecule type" value="Genomic_DNA"/>
</dbReference>
<comment type="caution">
    <text evidence="2">The sequence shown here is derived from an EMBL/GenBank/DDBJ whole genome shotgun (WGS) entry which is preliminary data.</text>
</comment>
<sequence length="145" mass="16295">MIFGIVYDAESVRIVAHVPYEIPDEDGQAKCQYPRYSYMSCVIDTISYRGGRRCDKTSALDRFRVAMAMVCLGIHAEFLAALLDPSTSWPEDVVDAAESVRLLYQPTLPTTSDEDASDYEDTPDDNTFDDEDTDEDEEEVAGECR</sequence>
<name>A0A4Z0AAR8_9AGAM</name>
<dbReference type="Proteomes" id="UP000298061">
    <property type="component" value="Unassembled WGS sequence"/>
</dbReference>
<protein>
    <submittedName>
        <fullName evidence="2">Uncharacterized protein</fullName>
    </submittedName>
</protein>
<reference evidence="2 3" key="1">
    <citation type="submission" date="2019-02" db="EMBL/GenBank/DDBJ databases">
        <title>Genome sequencing of the rare red list fungi Hericium alpestre (H. flagellum).</title>
        <authorList>
            <person name="Buettner E."/>
            <person name="Kellner H."/>
        </authorList>
    </citation>
    <scope>NUCLEOTIDE SEQUENCE [LARGE SCALE GENOMIC DNA]</scope>
    <source>
        <strain evidence="2 3">DSM 108284</strain>
    </source>
</reference>
<accession>A0A4Z0AAR8</accession>
<dbReference type="OrthoDB" id="2803005at2759"/>
<dbReference type="AlphaFoldDB" id="A0A4Z0AAR8"/>
<dbReference type="STRING" id="135208.A0A4Z0AAR8"/>
<organism evidence="2 3">
    <name type="scientific">Hericium alpestre</name>
    <dbReference type="NCBI Taxonomy" id="135208"/>
    <lineage>
        <taxon>Eukaryota</taxon>
        <taxon>Fungi</taxon>
        <taxon>Dikarya</taxon>
        <taxon>Basidiomycota</taxon>
        <taxon>Agaricomycotina</taxon>
        <taxon>Agaricomycetes</taxon>
        <taxon>Russulales</taxon>
        <taxon>Hericiaceae</taxon>
        <taxon>Hericium</taxon>
    </lineage>
</organism>
<evidence type="ECO:0000256" key="1">
    <source>
        <dbReference type="SAM" id="MobiDB-lite"/>
    </source>
</evidence>
<gene>
    <name evidence="2" type="ORF">EWM64_g1378</name>
</gene>
<feature type="compositionally biased region" description="Acidic residues" evidence="1">
    <location>
        <begin position="112"/>
        <end position="145"/>
    </location>
</feature>
<feature type="region of interest" description="Disordered" evidence="1">
    <location>
        <begin position="105"/>
        <end position="145"/>
    </location>
</feature>
<evidence type="ECO:0000313" key="2">
    <source>
        <dbReference type="EMBL" id="TFY82628.1"/>
    </source>
</evidence>